<dbReference type="PATRIC" id="fig|989403.3.peg.4295"/>
<keyword evidence="14" id="KW-0808">Transferase</keyword>
<evidence type="ECO:0000256" key="4">
    <source>
        <dbReference type="ARBA" id="ARBA00004931"/>
    </source>
</evidence>
<dbReference type="Gene3D" id="3.20.10.10">
    <property type="entry name" value="D-amino Acid Aminotransferase, subunit A, domain 2"/>
    <property type="match status" value="1"/>
</dbReference>
<dbReference type="GO" id="GO:0052655">
    <property type="term" value="F:L-valine-2-oxoglutarate transaminase activity"/>
    <property type="evidence" value="ECO:0007669"/>
    <property type="project" value="RHEA"/>
</dbReference>
<evidence type="ECO:0000256" key="10">
    <source>
        <dbReference type="ARBA" id="ARBA00023304"/>
    </source>
</evidence>
<comment type="catalytic activity">
    <reaction evidence="12">
        <text>L-isoleucine + 2-oxoglutarate = (S)-3-methyl-2-oxopentanoate + L-glutamate</text>
        <dbReference type="Rhea" id="RHEA:24801"/>
        <dbReference type="ChEBI" id="CHEBI:16810"/>
        <dbReference type="ChEBI" id="CHEBI:29985"/>
        <dbReference type="ChEBI" id="CHEBI:35146"/>
        <dbReference type="ChEBI" id="CHEBI:58045"/>
        <dbReference type="EC" id="2.6.1.42"/>
    </reaction>
</comment>
<evidence type="ECO:0000256" key="11">
    <source>
        <dbReference type="ARBA" id="ARBA00048212"/>
    </source>
</evidence>
<evidence type="ECO:0000313" key="15">
    <source>
        <dbReference type="Proteomes" id="UP000076577"/>
    </source>
</evidence>
<evidence type="ECO:0000313" key="14">
    <source>
        <dbReference type="EMBL" id="KZL12637.1"/>
    </source>
</evidence>
<evidence type="ECO:0000256" key="8">
    <source>
        <dbReference type="ARBA" id="ARBA00014472"/>
    </source>
</evidence>
<dbReference type="InterPro" id="IPR043131">
    <property type="entry name" value="BCAT-like_N"/>
</dbReference>
<dbReference type="AlphaFoldDB" id="A0A165UP35"/>
<comment type="function">
    <text evidence="2">Acts on leucine, isoleucine and valine.</text>
</comment>
<keyword evidence="14" id="KW-0032">Aminotransferase</keyword>
<comment type="caution">
    <text evidence="14">The sequence shown here is derived from an EMBL/GenBank/DDBJ whole genome shotgun (WGS) entry which is preliminary data.</text>
</comment>
<keyword evidence="10" id="KW-0028">Amino-acid biosynthesis</keyword>
<organism evidence="14 15">
    <name type="scientific">Pseudovibrio axinellae</name>
    <dbReference type="NCBI Taxonomy" id="989403"/>
    <lineage>
        <taxon>Bacteria</taxon>
        <taxon>Pseudomonadati</taxon>
        <taxon>Pseudomonadota</taxon>
        <taxon>Alphaproteobacteria</taxon>
        <taxon>Hyphomicrobiales</taxon>
        <taxon>Stappiaceae</taxon>
        <taxon>Pseudovibrio</taxon>
    </lineage>
</organism>
<dbReference type="InterPro" id="IPR043132">
    <property type="entry name" value="BCAT-like_C"/>
</dbReference>
<dbReference type="OrthoDB" id="9805628at2"/>
<dbReference type="PANTHER" id="PTHR42743:SF11">
    <property type="entry name" value="AMINODEOXYCHORISMATE LYASE"/>
    <property type="match status" value="1"/>
</dbReference>
<dbReference type="GO" id="GO:0052654">
    <property type="term" value="F:L-leucine-2-oxoglutarate transaminase activity"/>
    <property type="evidence" value="ECO:0007669"/>
    <property type="project" value="RHEA"/>
</dbReference>
<sequence length="292" mass="31809">MSRVAYVNGQYVPHSQAAVHIEDRGYQFSDGVYEVCEIWKGHIVDMGAHLDRLDRSLRELQIKAPMSRAALSHVMKEVISLNRVKEGIIYMQVTRGVAVRDHYFPSDDTPPSVVMTAKSINSQKLDQIAAKGVGVITVEENRWDRVDIKTVGLLPNVLAKQKAKVAGAREAWFVDKDGLVTEGGSTNAWIILSNGTLVTRPANHGILKGITRAGVLKLAEMNGLSVEERGFSIDEAKSAKEAFITSASGIVMPVVKIDETILGDGKPGPIVQDLRKSFHDASELIKLEVAGG</sequence>
<keyword evidence="10" id="KW-0100">Branched-chain amino acid biosynthesis</keyword>
<evidence type="ECO:0000256" key="2">
    <source>
        <dbReference type="ARBA" id="ARBA00003109"/>
    </source>
</evidence>
<keyword evidence="9" id="KW-0663">Pyridoxal phosphate</keyword>
<dbReference type="GO" id="GO:0009082">
    <property type="term" value="P:branched-chain amino acid biosynthetic process"/>
    <property type="evidence" value="ECO:0007669"/>
    <property type="project" value="UniProtKB-KW"/>
</dbReference>
<comment type="pathway">
    <text evidence="5">Amino-acid biosynthesis; L-leucine biosynthesis; L-leucine from 3-methyl-2-oxobutanoate: step 4/4.</text>
</comment>
<dbReference type="Proteomes" id="UP000076577">
    <property type="component" value="Unassembled WGS sequence"/>
</dbReference>
<dbReference type="Gene3D" id="3.30.470.10">
    <property type="match status" value="1"/>
</dbReference>
<comment type="catalytic activity">
    <reaction evidence="11">
        <text>L-valine + 2-oxoglutarate = 3-methyl-2-oxobutanoate + L-glutamate</text>
        <dbReference type="Rhea" id="RHEA:24813"/>
        <dbReference type="ChEBI" id="CHEBI:11851"/>
        <dbReference type="ChEBI" id="CHEBI:16810"/>
        <dbReference type="ChEBI" id="CHEBI:29985"/>
        <dbReference type="ChEBI" id="CHEBI:57762"/>
        <dbReference type="EC" id="2.6.1.42"/>
    </reaction>
</comment>
<reference evidence="14 15" key="1">
    <citation type="journal article" date="2016" name="Front. Microbiol.">
        <title>Comparative Genomic Analysis Reveals a Diverse Repertoire of Genes Involved in Prokaryote-Eukaryote Interactions within the Pseudovibrio Genus.</title>
        <authorList>
            <person name="Romano S."/>
            <person name="Fernandez-Guerra A."/>
            <person name="Reen F.J."/>
            <person name="Glockner F.O."/>
            <person name="Crowley S.P."/>
            <person name="O'Sullivan O."/>
            <person name="Cotter P.D."/>
            <person name="Adams C."/>
            <person name="Dobson A.D."/>
            <person name="O'Gara F."/>
        </authorList>
    </citation>
    <scope>NUCLEOTIDE SEQUENCE [LARGE SCALE GENOMIC DNA]</scope>
    <source>
        <strain evidence="14 15">Ad2</strain>
    </source>
</reference>
<dbReference type="InterPro" id="IPR001544">
    <property type="entry name" value="Aminotrans_IV"/>
</dbReference>
<dbReference type="PANTHER" id="PTHR42743">
    <property type="entry name" value="AMINO-ACID AMINOTRANSFERASE"/>
    <property type="match status" value="1"/>
</dbReference>
<evidence type="ECO:0000256" key="12">
    <source>
        <dbReference type="ARBA" id="ARBA00048798"/>
    </source>
</evidence>
<dbReference type="FunFam" id="3.20.10.10:FF:000002">
    <property type="entry name" value="D-alanine aminotransferase"/>
    <property type="match status" value="1"/>
</dbReference>
<evidence type="ECO:0000256" key="3">
    <source>
        <dbReference type="ARBA" id="ARBA00004824"/>
    </source>
</evidence>
<dbReference type="InterPro" id="IPR036038">
    <property type="entry name" value="Aminotransferase-like"/>
</dbReference>
<evidence type="ECO:0000256" key="1">
    <source>
        <dbReference type="ARBA" id="ARBA00001933"/>
    </source>
</evidence>
<dbReference type="InterPro" id="IPR050571">
    <property type="entry name" value="Class-IV_PLP-Dep_Aminotrnsfr"/>
</dbReference>
<dbReference type="RefSeq" id="WP_068009753.1">
    <property type="nucleotide sequence ID" value="NZ_FOFM01000001.1"/>
</dbReference>
<dbReference type="EC" id="2.6.1.42" evidence="7"/>
<proteinExistence type="inferred from homology"/>
<dbReference type="GO" id="GO:0052656">
    <property type="term" value="F:L-isoleucine-2-oxoglutarate transaminase activity"/>
    <property type="evidence" value="ECO:0007669"/>
    <property type="project" value="RHEA"/>
</dbReference>
<evidence type="ECO:0000256" key="6">
    <source>
        <dbReference type="ARBA" id="ARBA00009320"/>
    </source>
</evidence>
<comment type="pathway">
    <text evidence="3">Amino-acid biosynthesis; L-isoleucine biosynthesis; L-isoleucine from 2-oxobutanoate: step 4/4.</text>
</comment>
<dbReference type="GO" id="GO:0005829">
    <property type="term" value="C:cytosol"/>
    <property type="evidence" value="ECO:0007669"/>
    <property type="project" value="TreeGrafter"/>
</dbReference>
<dbReference type="SUPFAM" id="SSF56752">
    <property type="entry name" value="D-aminoacid aminotransferase-like PLP-dependent enzymes"/>
    <property type="match status" value="1"/>
</dbReference>
<evidence type="ECO:0000256" key="5">
    <source>
        <dbReference type="ARBA" id="ARBA00005072"/>
    </source>
</evidence>
<comment type="catalytic activity">
    <reaction evidence="13">
        <text>L-leucine + 2-oxoglutarate = 4-methyl-2-oxopentanoate + L-glutamate</text>
        <dbReference type="Rhea" id="RHEA:18321"/>
        <dbReference type="ChEBI" id="CHEBI:16810"/>
        <dbReference type="ChEBI" id="CHEBI:17865"/>
        <dbReference type="ChEBI" id="CHEBI:29985"/>
        <dbReference type="ChEBI" id="CHEBI:57427"/>
        <dbReference type="EC" id="2.6.1.42"/>
    </reaction>
</comment>
<evidence type="ECO:0000256" key="13">
    <source>
        <dbReference type="ARBA" id="ARBA00049229"/>
    </source>
</evidence>
<evidence type="ECO:0000256" key="7">
    <source>
        <dbReference type="ARBA" id="ARBA00013053"/>
    </source>
</evidence>
<comment type="similarity">
    <text evidence="6">Belongs to the class-IV pyridoxal-phosphate-dependent aminotransferase family.</text>
</comment>
<dbReference type="NCBIfam" id="NF005209">
    <property type="entry name" value="PRK06680.1"/>
    <property type="match status" value="1"/>
</dbReference>
<name>A0A165UP35_9HYPH</name>
<dbReference type="GO" id="GO:0008652">
    <property type="term" value="P:amino acid biosynthetic process"/>
    <property type="evidence" value="ECO:0007669"/>
    <property type="project" value="UniProtKB-ARBA"/>
</dbReference>
<dbReference type="STRING" id="989403.SAMN05421798_10137"/>
<keyword evidence="15" id="KW-1185">Reference proteome</keyword>
<gene>
    <name evidence="14" type="primary">dat</name>
    <name evidence="14" type="ORF">PsAD2_03943</name>
</gene>
<evidence type="ECO:0000256" key="9">
    <source>
        <dbReference type="ARBA" id="ARBA00022898"/>
    </source>
</evidence>
<accession>A0A165UP35</accession>
<dbReference type="Pfam" id="PF01063">
    <property type="entry name" value="Aminotran_4"/>
    <property type="match status" value="1"/>
</dbReference>
<comment type="cofactor">
    <cofactor evidence="1">
        <name>pyridoxal 5'-phosphate</name>
        <dbReference type="ChEBI" id="CHEBI:597326"/>
    </cofactor>
</comment>
<dbReference type="CDD" id="cd01558">
    <property type="entry name" value="D-AAT_like"/>
    <property type="match status" value="1"/>
</dbReference>
<comment type="pathway">
    <text evidence="4">Amino-acid biosynthesis; L-valine biosynthesis; L-valine from pyruvate: step 4/4.</text>
</comment>
<protein>
    <recommendedName>
        <fullName evidence="8">Probable branched-chain-amino-acid aminotransferase</fullName>
        <ecNumber evidence="7">2.6.1.42</ecNumber>
    </recommendedName>
</protein>
<dbReference type="EMBL" id="LMCB01000098">
    <property type="protein sequence ID" value="KZL12637.1"/>
    <property type="molecule type" value="Genomic_DNA"/>
</dbReference>